<sequence length="372" mass="40567">MMSGHTEKNSAAEVGTRGAREPGAAAEPRRVVVTGAAGMLGTALVAQDWPEVRWVGVDLRPAPARTRDRATFHTADIRDTTTLTRIFSGADAVVHAAAALPSHRASEIRSVDVDGTDSVLRAVRAAGVPRLVHVSSTAVYGLPKDCPTPEDYPCRPVDPYSEAKRAAEILVERERDSGLCAPVLRPKTFLGEERLGLFSMLFEWADEGRSFPLPAGGRKRAQMLDVDDLCAVVRATLRMPDATVNDTFNVGATRFGTLREDFQGVLDAAGHGGRVVGVPVLPAVAVLRGLAALRLSPVYKRLVHKLVRDSYVDTSRASRVLGFEPRYSNGETLLRTYEWWRGRATDHAVTRTGRTHRDPWKQGALRLAKAFF</sequence>
<comment type="similarity">
    <text evidence="1">Belongs to the NAD(P)-dependent epimerase/dehydratase family.</text>
</comment>
<gene>
    <name evidence="4" type="ORF">G443_000072</name>
</gene>
<evidence type="ECO:0000313" key="5">
    <source>
        <dbReference type="Proteomes" id="UP000791080"/>
    </source>
</evidence>
<dbReference type="Gene3D" id="3.40.50.720">
    <property type="entry name" value="NAD(P)-binding Rossmann-like Domain"/>
    <property type="match status" value="1"/>
</dbReference>
<protein>
    <submittedName>
        <fullName evidence="4">Nucleoside-diphosphate-sugar epimerase</fullName>
    </submittedName>
</protein>
<organism evidence="4 5">
    <name type="scientific">Actinoalloteichus caeruleus DSM 43889</name>
    <dbReference type="NCBI Taxonomy" id="1120930"/>
    <lineage>
        <taxon>Bacteria</taxon>
        <taxon>Bacillati</taxon>
        <taxon>Actinomycetota</taxon>
        <taxon>Actinomycetes</taxon>
        <taxon>Pseudonocardiales</taxon>
        <taxon>Pseudonocardiaceae</taxon>
        <taxon>Actinoalloteichus</taxon>
        <taxon>Actinoalloteichus cyanogriseus</taxon>
    </lineage>
</organism>
<evidence type="ECO:0000259" key="3">
    <source>
        <dbReference type="Pfam" id="PF01370"/>
    </source>
</evidence>
<keyword evidence="5" id="KW-1185">Reference proteome</keyword>
<evidence type="ECO:0000256" key="1">
    <source>
        <dbReference type="ARBA" id="ARBA00007637"/>
    </source>
</evidence>
<dbReference type="PANTHER" id="PTHR43000">
    <property type="entry name" value="DTDP-D-GLUCOSE 4,6-DEHYDRATASE-RELATED"/>
    <property type="match status" value="1"/>
</dbReference>
<evidence type="ECO:0000256" key="2">
    <source>
        <dbReference type="SAM" id="MobiDB-lite"/>
    </source>
</evidence>
<dbReference type="InterPro" id="IPR001509">
    <property type="entry name" value="Epimerase_deHydtase"/>
</dbReference>
<comment type="caution">
    <text evidence="4">The sequence shown here is derived from an EMBL/GenBank/DDBJ whole genome shotgun (WGS) entry which is preliminary data.</text>
</comment>
<dbReference type="SUPFAM" id="SSF51735">
    <property type="entry name" value="NAD(P)-binding Rossmann-fold domains"/>
    <property type="match status" value="1"/>
</dbReference>
<dbReference type="InterPro" id="IPR036291">
    <property type="entry name" value="NAD(P)-bd_dom_sf"/>
</dbReference>
<dbReference type="EMBL" id="AUBJ02000001">
    <property type="protein sequence ID" value="MCP2329802.1"/>
    <property type="molecule type" value="Genomic_DNA"/>
</dbReference>
<accession>A0ABT1JBC0</accession>
<feature type="domain" description="NAD-dependent epimerase/dehydratase" evidence="3">
    <location>
        <begin position="31"/>
        <end position="251"/>
    </location>
</feature>
<feature type="region of interest" description="Disordered" evidence="2">
    <location>
        <begin position="1"/>
        <end position="26"/>
    </location>
</feature>
<dbReference type="Proteomes" id="UP000791080">
    <property type="component" value="Unassembled WGS sequence"/>
</dbReference>
<dbReference type="Pfam" id="PF01370">
    <property type="entry name" value="Epimerase"/>
    <property type="match status" value="1"/>
</dbReference>
<evidence type="ECO:0000313" key="4">
    <source>
        <dbReference type="EMBL" id="MCP2329802.1"/>
    </source>
</evidence>
<proteinExistence type="inferred from homology"/>
<feature type="compositionally biased region" description="Basic and acidic residues" evidence="2">
    <location>
        <begin position="1"/>
        <end position="10"/>
    </location>
</feature>
<name>A0ABT1JBC0_ACTCY</name>
<reference evidence="4 5" key="1">
    <citation type="submission" date="2022-06" db="EMBL/GenBank/DDBJ databases">
        <title>Genomic Encyclopedia of Type Strains, Phase I: the one thousand microbial genomes (KMG-I) project.</title>
        <authorList>
            <person name="Kyrpides N."/>
        </authorList>
    </citation>
    <scope>NUCLEOTIDE SEQUENCE [LARGE SCALE GENOMIC DNA]</scope>
    <source>
        <strain evidence="4 5">DSM 43889</strain>
    </source>
</reference>